<dbReference type="PANTHER" id="PTHR34851">
    <property type="entry name" value="PROTEIN CBG05235-RELATED"/>
    <property type="match status" value="1"/>
</dbReference>
<feature type="transmembrane region" description="Helical" evidence="1">
    <location>
        <begin position="102"/>
        <end position="125"/>
    </location>
</feature>
<keyword evidence="1" id="KW-0812">Transmembrane</keyword>
<feature type="transmembrane region" description="Helical" evidence="1">
    <location>
        <begin position="70"/>
        <end position="90"/>
    </location>
</feature>
<evidence type="ECO:0000256" key="1">
    <source>
        <dbReference type="SAM" id="Phobius"/>
    </source>
</evidence>
<keyword evidence="1" id="KW-1133">Transmembrane helix</keyword>
<dbReference type="EMBL" id="KZ269977">
    <property type="protein sequence ID" value="OZC12408.1"/>
    <property type="molecule type" value="Genomic_DNA"/>
</dbReference>
<keyword evidence="1" id="KW-0472">Membrane</keyword>
<protein>
    <submittedName>
        <fullName evidence="2">Uncharacterized protein</fullName>
    </submittedName>
</protein>
<feature type="transmembrane region" description="Helical" evidence="1">
    <location>
        <begin position="26"/>
        <end position="50"/>
    </location>
</feature>
<name>A0A238C656_9BILA</name>
<feature type="transmembrane region" description="Helical" evidence="1">
    <location>
        <begin position="168"/>
        <end position="195"/>
    </location>
</feature>
<reference evidence="2 3" key="1">
    <citation type="submission" date="2015-12" db="EMBL/GenBank/DDBJ databases">
        <title>Draft genome of the nematode, Onchocerca flexuosa.</title>
        <authorList>
            <person name="Mitreva M."/>
        </authorList>
    </citation>
    <scope>NUCLEOTIDE SEQUENCE [LARGE SCALE GENOMIC DNA]</scope>
    <source>
        <strain evidence="2">Red Deer</strain>
    </source>
</reference>
<sequence>MTKPDQENGMTESSKMRKMIKRRKRCCCNLLHVTTATLLIGCVEICYFSYEIFSTIYHFVQTGEQYLSLSILLFGILLALIACILLFVAIKTSTPYLLVPHLLMQVAILCVLSLICLFCLFALMVGTSLDFRIVNVEDNNTVDDLALNITNSKSAYELTYVSKVFASFLFFTCIFLLLLGLIQVWMLIIVFGCFFHLQEKAIQKTQCLTVNKDTNGIQNQDRTTNDAKNNNCFSLEMTSTKFIRRSLKKIVSSR</sequence>
<dbReference type="AlphaFoldDB" id="A0A238C656"/>
<evidence type="ECO:0000313" key="3">
    <source>
        <dbReference type="Proteomes" id="UP000242913"/>
    </source>
</evidence>
<dbReference type="Proteomes" id="UP000242913">
    <property type="component" value="Unassembled WGS sequence"/>
</dbReference>
<organism evidence="2 3">
    <name type="scientific">Onchocerca flexuosa</name>
    <dbReference type="NCBI Taxonomy" id="387005"/>
    <lineage>
        <taxon>Eukaryota</taxon>
        <taxon>Metazoa</taxon>
        <taxon>Ecdysozoa</taxon>
        <taxon>Nematoda</taxon>
        <taxon>Chromadorea</taxon>
        <taxon>Rhabditida</taxon>
        <taxon>Spirurina</taxon>
        <taxon>Spiruromorpha</taxon>
        <taxon>Filarioidea</taxon>
        <taxon>Onchocercidae</taxon>
        <taxon>Onchocerca</taxon>
    </lineage>
</organism>
<proteinExistence type="predicted"/>
<dbReference type="OrthoDB" id="5813665at2759"/>
<dbReference type="PANTHER" id="PTHR34851:SF5">
    <property type="entry name" value="MARVEL DOMAIN-CONTAINING PROTEIN"/>
    <property type="match status" value="1"/>
</dbReference>
<accession>A0A238C656</accession>
<keyword evidence="3" id="KW-1185">Reference proteome</keyword>
<gene>
    <name evidence="2" type="ORF">X798_00039</name>
</gene>
<evidence type="ECO:0000313" key="2">
    <source>
        <dbReference type="EMBL" id="OZC12408.1"/>
    </source>
</evidence>